<dbReference type="Gene3D" id="3.90.1440.10">
    <property type="entry name" value="SecA, preprotein cross-linking domain"/>
    <property type="match status" value="1"/>
</dbReference>
<dbReference type="SUPFAM" id="SSF81767">
    <property type="entry name" value="Pre-protein crosslinking domain of SecA"/>
    <property type="match status" value="1"/>
</dbReference>
<dbReference type="GO" id="GO:0005524">
    <property type="term" value="F:ATP binding"/>
    <property type="evidence" value="ECO:0007669"/>
    <property type="project" value="UniProtKB-KW"/>
</dbReference>
<dbReference type="Pfam" id="PF21090">
    <property type="entry name" value="P-loop_SecA"/>
    <property type="match status" value="2"/>
</dbReference>
<organism evidence="11">
    <name type="scientific">hydrothermal vent metagenome</name>
    <dbReference type="NCBI Taxonomy" id="652676"/>
    <lineage>
        <taxon>unclassified sequences</taxon>
        <taxon>metagenomes</taxon>
        <taxon>ecological metagenomes</taxon>
    </lineage>
</organism>
<dbReference type="GO" id="GO:0017038">
    <property type="term" value="P:protein import"/>
    <property type="evidence" value="ECO:0007669"/>
    <property type="project" value="InterPro"/>
</dbReference>
<keyword evidence="4" id="KW-0067">ATP-binding</keyword>
<dbReference type="PRINTS" id="PR00906">
    <property type="entry name" value="SECA"/>
</dbReference>
<dbReference type="GO" id="GO:0005886">
    <property type="term" value="C:plasma membrane"/>
    <property type="evidence" value="ECO:0007669"/>
    <property type="project" value="TreeGrafter"/>
</dbReference>
<dbReference type="GO" id="GO:0043952">
    <property type="term" value="P:protein transport by the Sec complex"/>
    <property type="evidence" value="ECO:0007669"/>
    <property type="project" value="TreeGrafter"/>
</dbReference>
<dbReference type="InterPro" id="IPR011115">
    <property type="entry name" value="SecA_DEAD"/>
</dbReference>
<dbReference type="SMART" id="SM00958">
    <property type="entry name" value="SecA_PP_bind"/>
    <property type="match status" value="1"/>
</dbReference>
<dbReference type="HAMAP" id="MF_01382">
    <property type="entry name" value="SecA"/>
    <property type="match status" value="1"/>
</dbReference>
<keyword evidence="7" id="KW-0811">Translocation</keyword>
<dbReference type="InterPro" id="IPR001650">
    <property type="entry name" value="Helicase_C-like"/>
</dbReference>
<proteinExistence type="inferred from homology"/>
<evidence type="ECO:0000259" key="9">
    <source>
        <dbReference type="PROSITE" id="PS51194"/>
    </source>
</evidence>
<evidence type="ECO:0000256" key="8">
    <source>
        <dbReference type="ARBA" id="ARBA00023136"/>
    </source>
</evidence>
<keyword evidence="8" id="KW-0472">Membrane</keyword>
<evidence type="ECO:0000256" key="5">
    <source>
        <dbReference type="ARBA" id="ARBA00022927"/>
    </source>
</evidence>
<dbReference type="EMBL" id="UOGK01000772">
    <property type="protein sequence ID" value="VAX42872.1"/>
    <property type="molecule type" value="Genomic_DNA"/>
</dbReference>
<dbReference type="GO" id="GO:0031522">
    <property type="term" value="C:cell envelope Sec protein transport complex"/>
    <property type="evidence" value="ECO:0007669"/>
    <property type="project" value="TreeGrafter"/>
</dbReference>
<evidence type="ECO:0000256" key="3">
    <source>
        <dbReference type="ARBA" id="ARBA00022741"/>
    </source>
</evidence>
<dbReference type="Gene3D" id="3.40.50.300">
    <property type="entry name" value="P-loop containing nucleotide triphosphate hydrolases"/>
    <property type="match status" value="2"/>
</dbReference>
<dbReference type="PANTHER" id="PTHR30612:SF0">
    <property type="entry name" value="CHLOROPLAST PROTEIN-TRANSPORTING ATPASE"/>
    <property type="match status" value="1"/>
</dbReference>
<dbReference type="InterPro" id="IPR020937">
    <property type="entry name" value="SecA_CS"/>
</dbReference>
<keyword evidence="1" id="KW-0813">Transport</keyword>
<keyword evidence="2" id="KW-0963">Cytoplasm</keyword>
<keyword evidence="6" id="KW-1278">Translocase</keyword>
<name>A0A3B1DQ13_9ZZZZ</name>
<evidence type="ECO:0000256" key="7">
    <source>
        <dbReference type="ARBA" id="ARBA00023010"/>
    </source>
</evidence>
<dbReference type="PROSITE" id="PS01312">
    <property type="entry name" value="SECA"/>
    <property type="match status" value="1"/>
</dbReference>
<evidence type="ECO:0000259" key="10">
    <source>
        <dbReference type="PROSITE" id="PS51196"/>
    </source>
</evidence>
<dbReference type="GO" id="GO:0006886">
    <property type="term" value="P:intracellular protein transport"/>
    <property type="evidence" value="ECO:0007669"/>
    <property type="project" value="InterPro"/>
</dbReference>
<dbReference type="InterPro" id="IPR011130">
    <property type="entry name" value="SecA_preprotein_X-link_dom"/>
</dbReference>
<evidence type="ECO:0000256" key="2">
    <source>
        <dbReference type="ARBA" id="ARBA00022490"/>
    </source>
</evidence>
<dbReference type="PROSITE" id="PS51194">
    <property type="entry name" value="HELICASE_CTER"/>
    <property type="match status" value="1"/>
</dbReference>
<protein>
    <submittedName>
        <fullName evidence="11">Protein translocase subunit SecA</fullName>
    </submittedName>
</protein>
<keyword evidence="5" id="KW-0653">Protein transport</keyword>
<dbReference type="Pfam" id="PF07517">
    <property type="entry name" value="SecA_DEAD"/>
    <property type="match status" value="1"/>
</dbReference>
<dbReference type="InterPro" id="IPR027417">
    <property type="entry name" value="P-loop_NTPase"/>
</dbReference>
<dbReference type="InterPro" id="IPR036670">
    <property type="entry name" value="SecA_X-link_sf"/>
</dbReference>
<dbReference type="GO" id="GO:0005829">
    <property type="term" value="C:cytosol"/>
    <property type="evidence" value="ECO:0007669"/>
    <property type="project" value="TreeGrafter"/>
</dbReference>
<dbReference type="CDD" id="cd18803">
    <property type="entry name" value="SF2_C_secA"/>
    <property type="match status" value="1"/>
</dbReference>
<dbReference type="FunFam" id="3.40.50.300:FF:000429">
    <property type="entry name" value="Preprotein translocase subunit SecA"/>
    <property type="match status" value="1"/>
</dbReference>
<dbReference type="GO" id="GO:0006605">
    <property type="term" value="P:protein targeting"/>
    <property type="evidence" value="ECO:0007669"/>
    <property type="project" value="InterPro"/>
</dbReference>
<dbReference type="Pfam" id="PF01043">
    <property type="entry name" value="SecA_PP_bind"/>
    <property type="match status" value="1"/>
</dbReference>
<evidence type="ECO:0000313" key="11">
    <source>
        <dbReference type="EMBL" id="VAX42872.1"/>
    </source>
</evidence>
<keyword evidence="3" id="KW-0547">Nucleotide-binding</keyword>
<dbReference type="SMART" id="SM00957">
    <property type="entry name" value="SecA_DEAD"/>
    <property type="match status" value="1"/>
</dbReference>
<dbReference type="PANTHER" id="PTHR30612">
    <property type="entry name" value="SECA INNER MEMBRANE COMPONENT OF SEC PROTEIN SECRETION SYSTEM"/>
    <property type="match status" value="1"/>
</dbReference>
<dbReference type="InterPro" id="IPR000185">
    <property type="entry name" value="SecA"/>
</dbReference>
<dbReference type="AlphaFoldDB" id="A0A3B1DQ13"/>
<dbReference type="PROSITE" id="PS51196">
    <property type="entry name" value="SECA_MOTOR_DEAD"/>
    <property type="match status" value="1"/>
</dbReference>
<gene>
    <name evidence="11" type="ORF">MNBD_PLANCTO03-1907</name>
</gene>
<evidence type="ECO:0000256" key="6">
    <source>
        <dbReference type="ARBA" id="ARBA00022967"/>
    </source>
</evidence>
<dbReference type="CDD" id="cd17928">
    <property type="entry name" value="DEXDc_SecA"/>
    <property type="match status" value="1"/>
</dbReference>
<evidence type="ECO:0000256" key="1">
    <source>
        <dbReference type="ARBA" id="ARBA00022448"/>
    </source>
</evidence>
<accession>A0A3B1DQ13</accession>
<sequence length="665" mass="74356">MTQALTKYHALYEAVRSRRRKPEVPKGLDAIANKAVVHARNLRARPAWLMAQAKQIDTLAPSIRSLTEAALDEQIREARDRFVRGREDDALVRRGLALTREVARRLTGEEPFVVQLMAALGLYHGRIVEMLTGEGKTLTGSIAAPLIAWKHKHLHVLTVNDYLAKRDAESRAPIYNRCLLQVGAIQQEMDSAARFDVYARQIIYGTPKQITADYLRDQIRMGQLLSAWAGRQKLSEGGGGPLVPGLQACLVDEADAVLIDEGVVPLIIARSRQEDEMSEIYATAARLAAKLDEGPDYKIEYVRRKAELKRRGEHRLEQMFDDLAASGEPIWRATRRAEELVRQALVAKHCYKHGQQYHIVDGQIVIVDEYTGRFLPDRSWEHGLHQAVEAKEGVTVTADRETLARMSFQRFFRSYPFLCGMTGTVADATSEMEKVYGRPVVVVPTNRPLIREQWPMRVFRTADAKWLAIVESIAELHEAGRPVLVGTRSITDSEYLAERLSNRGLPHTVLNALHDKEEAELIIGAGLGRKAGQEPAITVATNMAGRGTDIVLDDSAREAGGLHVMLCEMHGAKRIDRQFIGRAGRQGDPGSAQVFVSLEDELIVQHAPRLGAAAMRSTTGEEIVGKPLIRRLFRLAQRHSEAFARRGREAVLRQDDWMEKYLPGA</sequence>
<dbReference type="SUPFAM" id="SSF52540">
    <property type="entry name" value="P-loop containing nucleoside triphosphate hydrolases"/>
    <property type="match status" value="2"/>
</dbReference>
<feature type="domain" description="Helicase C-terminal" evidence="9">
    <location>
        <begin position="468"/>
        <end position="631"/>
    </location>
</feature>
<feature type="domain" description="SecA family profile" evidence="10">
    <location>
        <begin position="31"/>
        <end position="624"/>
    </location>
</feature>
<evidence type="ECO:0000256" key="4">
    <source>
        <dbReference type="ARBA" id="ARBA00022840"/>
    </source>
</evidence>
<reference evidence="11" key="1">
    <citation type="submission" date="2018-06" db="EMBL/GenBank/DDBJ databases">
        <authorList>
            <person name="Zhirakovskaya E."/>
        </authorList>
    </citation>
    <scope>NUCLEOTIDE SEQUENCE</scope>
</reference>
<dbReference type="InterPro" id="IPR014018">
    <property type="entry name" value="SecA_motor_DEAD"/>
</dbReference>
<dbReference type="InterPro" id="IPR044722">
    <property type="entry name" value="SecA_SF2_C"/>
</dbReference>